<protein>
    <submittedName>
        <fullName evidence="3">Uncharacterized protein</fullName>
    </submittedName>
</protein>
<evidence type="ECO:0000313" key="4">
    <source>
        <dbReference type="Proteomes" id="UP000325672"/>
    </source>
</evidence>
<dbReference type="EMBL" id="ML743575">
    <property type="protein sequence ID" value="KAE8137775.1"/>
    <property type="molecule type" value="Genomic_DNA"/>
</dbReference>
<feature type="transmembrane region" description="Helical" evidence="2">
    <location>
        <begin position="14"/>
        <end position="33"/>
    </location>
</feature>
<name>A0A5N6ST07_ASPPS</name>
<organism evidence="3 4">
    <name type="scientific">Aspergillus pseudotamarii</name>
    <dbReference type="NCBI Taxonomy" id="132259"/>
    <lineage>
        <taxon>Eukaryota</taxon>
        <taxon>Fungi</taxon>
        <taxon>Dikarya</taxon>
        <taxon>Ascomycota</taxon>
        <taxon>Pezizomycotina</taxon>
        <taxon>Eurotiomycetes</taxon>
        <taxon>Eurotiomycetidae</taxon>
        <taxon>Eurotiales</taxon>
        <taxon>Aspergillaceae</taxon>
        <taxon>Aspergillus</taxon>
        <taxon>Aspergillus subgen. Circumdati</taxon>
    </lineage>
</organism>
<reference evidence="3 4" key="1">
    <citation type="submission" date="2019-04" db="EMBL/GenBank/DDBJ databases">
        <title>Friends and foes A comparative genomics study of 23 Aspergillus species from section Flavi.</title>
        <authorList>
            <consortium name="DOE Joint Genome Institute"/>
            <person name="Kjaerbolling I."/>
            <person name="Vesth T."/>
            <person name="Frisvad J.C."/>
            <person name="Nybo J.L."/>
            <person name="Theobald S."/>
            <person name="Kildgaard S."/>
            <person name="Isbrandt T."/>
            <person name="Kuo A."/>
            <person name="Sato A."/>
            <person name="Lyhne E.K."/>
            <person name="Kogle M.E."/>
            <person name="Wiebenga A."/>
            <person name="Kun R.S."/>
            <person name="Lubbers R.J."/>
            <person name="Makela M.R."/>
            <person name="Barry K."/>
            <person name="Chovatia M."/>
            <person name="Clum A."/>
            <person name="Daum C."/>
            <person name="Haridas S."/>
            <person name="He G."/>
            <person name="LaButti K."/>
            <person name="Lipzen A."/>
            <person name="Mondo S."/>
            <person name="Riley R."/>
            <person name="Salamov A."/>
            <person name="Simmons B.A."/>
            <person name="Magnuson J.K."/>
            <person name="Henrissat B."/>
            <person name="Mortensen U.H."/>
            <person name="Larsen T.O."/>
            <person name="Devries R.P."/>
            <person name="Grigoriev I.V."/>
            <person name="Machida M."/>
            <person name="Baker S.E."/>
            <person name="Andersen M.R."/>
        </authorList>
    </citation>
    <scope>NUCLEOTIDE SEQUENCE [LARGE SCALE GENOMIC DNA]</scope>
    <source>
        <strain evidence="3 4">CBS 117625</strain>
    </source>
</reference>
<feature type="region of interest" description="Disordered" evidence="1">
    <location>
        <begin position="118"/>
        <end position="166"/>
    </location>
</feature>
<sequence length="166" mass="18516">MPESLAGNKLSERYISLLGFLSFRFVTTIIAFFSGRNPSTMAWFPSDPNWNDFYLPAGTEQELKDLESIFGDIQQPTNQTHATPPYTRSDLPEVDFMTPNPHSSIAPLAQHNLGLGNQLMMSRDSPQPQSMTPAPHAEPPSEQSVNPKVTPKGRKPRGHRKSVELQ</sequence>
<evidence type="ECO:0000313" key="3">
    <source>
        <dbReference type="EMBL" id="KAE8137775.1"/>
    </source>
</evidence>
<dbReference type="Proteomes" id="UP000325672">
    <property type="component" value="Unassembled WGS sequence"/>
</dbReference>
<keyword evidence="2" id="KW-0472">Membrane</keyword>
<dbReference type="OrthoDB" id="654211at2759"/>
<accession>A0A5N6ST07</accession>
<proteinExistence type="predicted"/>
<dbReference type="GeneID" id="43644063"/>
<keyword evidence="4" id="KW-1185">Reference proteome</keyword>
<keyword evidence="2" id="KW-1133">Transmembrane helix</keyword>
<dbReference type="RefSeq" id="XP_031913838.1">
    <property type="nucleotide sequence ID" value="XM_032059853.1"/>
</dbReference>
<gene>
    <name evidence="3" type="ORF">BDV38DRAFT_282708</name>
</gene>
<evidence type="ECO:0000256" key="1">
    <source>
        <dbReference type="SAM" id="MobiDB-lite"/>
    </source>
</evidence>
<feature type="compositionally biased region" description="Basic residues" evidence="1">
    <location>
        <begin position="151"/>
        <end position="160"/>
    </location>
</feature>
<keyword evidence="2" id="KW-0812">Transmembrane</keyword>
<dbReference type="AlphaFoldDB" id="A0A5N6ST07"/>
<evidence type="ECO:0000256" key="2">
    <source>
        <dbReference type="SAM" id="Phobius"/>
    </source>
</evidence>